<dbReference type="InterPro" id="IPR012902">
    <property type="entry name" value="N_methyl_site"/>
</dbReference>
<dbReference type="InterPro" id="IPR032092">
    <property type="entry name" value="PilW"/>
</dbReference>
<keyword evidence="1" id="KW-0812">Transmembrane</keyword>
<dbReference type="Proteomes" id="UP001157167">
    <property type="component" value="Unassembled WGS sequence"/>
</dbReference>
<keyword evidence="3" id="KW-1185">Reference proteome</keyword>
<sequence>MRTRFVPGLPRLRGQAGVSLIEVVVGMAIGVIASLVVMRSFSGSETFRRNVSGAADTVQTASLIGARLGMLFEEAGASLVQGRNIWGCKLLATRGKTALLPAASYPDPFSGFAKNVRVLPVGVLDGGDNSDIALVISGSSASSNRDVPFDSDGKTLNVANPNGVGIANTGLAVDDLLLAVPQDVAAGPGDCQIVQVASDFSGGKAVADASYGLKVMPAEGAVTAPASYTNIKLNIGAASYGALVSTADSPSAFHLGREAGPTFSLISVNEGGELVEYDLLQRTGMMPFGENVVLFKVRYGVDNGVGGTANDNVVDEWISPGEAGWTLADLMDGRTATEQKIDQIKAVRIGVVVRSPQLVITDAKLTEIVLFSDLSDARKVTRKLESAEQRYGYQVYDWVIPLRNMKSTPKS</sequence>
<evidence type="ECO:0008006" key="4">
    <source>
        <dbReference type="Google" id="ProtNLM"/>
    </source>
</evidence>
<dbReference type="PROSITE" id="PS00409">
    <property type="entry name" value="PROKAR_NTER_METHYL"/>
    <property type="match status" value="1"/>
</dbReference>
<protein>
    <recommendedName>
        <fullName evidence="4">Prepilin-type N-terminal cleavage/methylation domain-containing protein</fullName>
    </recommendedName>
</protein>
<evidence type="ECO:0000313" key="3">
    <source>
        <dbReference type="Proteomes" id="UP001157167"/>
    </source>
</evidence>
<accession>A0ABQ6FBK8</accession>
<feature type="transmembrane region" description="Helical" evidence="1">
    <location>
        <begin position="20"/>
        <end position="41"/>
    </location>
</feature>
<keyword evidence="1" id="KW-0472">Membrane</keyword>
<proteinExistence type="predicted"/>
<comment type="caution">
    <text evidence="2">The sequence shown here is derived from an EMBL/GenBank/DDBJ whole genome shotgun (WGS) entry which is preliminary data.</text>
</comment>
<gene>
    <name evidence="2" type="ORF">GCM10007933_18280</name>
</gene>
<name>A0ABQ6FBK8_9RHOO</name>
<dbReference type="Pfam" id="PF16074">
    <property type="entry name" value="PilW"/>
    <property type="match status" value="1"/>
</dbReference>
<organism evidence="2 3">
    <name type="scientific">Zoogloea oryzae</name>
    <dbReference type="NCBI Taxonomy" id="310767"/>
    <lineage>
        <taxon>Bacteria</taxon>
        <taxon>Pseudomonadati</taxon>
        <taxon>Pseudomonadota</taxon>
        <taxon>Betaproteobacteria</taxon>
        <taxon>Rhodocyclales</taxon>
        <taxon>Zoogloeaceae</taxon>
        <taxon>Zoogloea</taxon>
    </lineage>
</organism>
<evidence type="ECO:0000256" key="1">
    <source>
        <dbReference type="SAM" id="Phobius"/>
    </source>
</evidence>
<evidence type="ECO:0000313" key="2">
    <source>
        <dbReference type="EMBL" id="GLT22369.1"/>
    </source>
</evidence>
<dbReference type="RefSeq" id="WP_284187687.1">
    <property type="nucleotide sequence ID" value="NZ_BSPX01000023.1"/>
</dbReference>
<keyword evidence="1" id="KW-1133">Transmembrane helix</keyword>
<dbReference type="EMBL" id="BSPX01000023">
    <property type="protein sequence ID" value="GLT22369.1"/>
    <property type="molecule type" value="Genomic_DNA"/>
</dbReference>
<reference evidence="3" key="1">
    <citation type="journal article" date="2019" name="Int. J. Syst. Evol. Microbiol.">
        <title>The Global Catalogue of Microorganisms (GCM) 10K type strain sequencing project: providing services to taxonomists for standard genome sequencing and annotation.</title>
        <authorList>
            <consortium name="The Broad Institute Genomics Platform"/>
            <consortium name="The Broad Institute Genome Sequencing Center for Infectious Disease"/>
            <person name="Wu L."/>
            <person name="Ma J."/>
        </authorList>
    </citation>
    <scope>NUCLEOTIDE SEQUENCE [LARGE SCALE GENOMIC DNA]</scope>
    <source>
        <strain evidence="3">NBRC 102407</strain>
    </source>
</reference>